<proteinExistence type="predicted"/>
<dbReference type="RefSeq" id="WP_011833277.1">
    <property type="nucleotide sequence ID" value="NC_008942.1"/>
</dbReference>
<dbReference type="HOGENOM" id="CLU_1700295_0_0_2"/>
<dbReference type="EMBL" id="CP000559">
    <property type="protein sequence ID" value="ABN07076.1"/>
    <property type="molecule type" value="Genomic_DNA"/>
</dbReference>
<accession>A2SRX0</accession>
<protein>
    <submittedName>
        <fullName evidence="1">Uncharacterized protein</fullName>
    </submittedName>
</protein>
<dbReference type="KEGG" id="mla:Mlab_0905"/>
<organism evidence="1 2">
    <name type="scientific">Methanocorpusculum labreanum (strain ATCC 43576 / DSM 4855 / Z)</name>
    <dbReference type="NCBI Taxonomy" id="410358"/>
    <lineage>
        <taxon>Archaea</taxon>
        <taxon>Methanobacteriati</taxon>
        <taxon>Methanobacteriota</taxon>
        <taxon>Stenosarchaea group</taxon>
        <taxon>Methanomicrobia</taxon>
        <taxon>Methanomicrobiales</taxon>
        <taxon>Methanocorpusculaceae</taxon>
        <taxon>Methanocorpusculum</taxon>
    </lineage>
</organism>
<dbReference type="GeneID" id="4795631"/>
<name>A2SRX0_METLZ</name>
<sequence>MDDGTQKITSMRQSIYLNISNEEFKILDRIAGDLGYVSRTDLFTSCAHLLLYGKTADGRSSPDEYTADQLARLHTHSEKIVCMQQSFMEIVRETALPVIAMKGIATAEHAFGGDIKALIYERCGMVPEDTEIHDWFRLFKNLHRAELLEYRSRQFAAALAGDEE</sequence>
<keyword evidence="2" id="KW-1185">Reference proteome</keyword>
<gene>
    <name evidence="1" type="ordered locus">Mlab_0905</name>
</gene>
<dbReference type="STRING" id="410358.Mlab_0905"/>
<evidence type="ECO:0000313" key="1">
    <source>
        <dbReference type="EMBL" id="ABN07076.1"/>
    </source>
</evidence>
<dbReference type="Proteomes" id="UP000000365">
    <property type="component" value="Chromosome"/>
</dbReference>
<reference evidence="1 2" key="1">
    <citation type="journal article" date="2009" name="Stand. Genomic Sci.">
        <title>Complete genome sequence of Methanocorpusculum labreanum type strain Z.</title>
        <authorList>
            <person name="Anderson I.J."/>
            <person name="Sieprawska-Lupa M."/>
            <person name="Goltsman E."/>
            <person name="Lapidus A."/>
            <person name="Copeland A."/>
            <person name="Glavina Del Rio T."/>
            <person name="Tice H."/>
            <person name="Dalin E."/>
            <person name="Barry K."/>
            <person name="Pitluck S."/>
            <person name="Hauser L."/>
            <person name="Land M."/>
            <person name="Lucas S."/>
            <person name="Richardson P."/>
            <person name="Whitman W.B."/>
            <person name="Kyrpides N.C."/>
        </authorList>
    </citation>
    <scope>NUCLEOTIDE SEQUENCE [LARGE SCALE GENOMIC DNA]</scope>
    <source>
        <strain evidence="2">ATCC 43576 / DSM 4855 / Z</strain>
    </source>
</reference>
<dbReference type="AlphaFoldDB" id="A2SRX0"/>
<evidence type="ECO:0000313" key="2">
    <source>
        <dbReference type="Proteomes" id="UP000000365"/>
    </source>
</evidence>